<evidence type="ECO:0008006" key="4">
    <source>
        <dbReference type="Google" id="ProtNLM"/>
    </source>
</evidence>
<reference evidence="2 3" key="1">
    <citation type="submission" date="2013-07" db="EMBL/GenBank/DDBJ databases">
        <authorList>
            <person name="Weinstock G."/>
            <person name="Sodergren E."/>
            <person name="Wylie T."/>
            <person name="Fulton L."/>
            <person name="Fulton R."/>
            <person name="Fronick C."/>
            <person name="O'Laughlin M."/>
            <person name="Godfrey J."/>
            <person name="Miner T."/>
            <person name="Herter B."/>
            <person name="Appelbaum E."/>
            <person name="Cordes M."/>
            <person name="Lek S."/>
            <person name="Wollam A."/>
            <person name="Pepin K.H."/>
            <person name="Palsikar V.B."/>
            <person name="Mitreva M."/>
            <person name="Wilson R.K."/>
        </authorList>
    </citation>
    <scope>NUCLEOTIDE SEQUENCE [LARGE SCALE GENOMIC DNA]</scope>
    <source>
        <strain evidence="2 3">ATCC 27760</strain>
    </source>
</reference>
<evidence type="ECO:0000313" key="2">
    <source>
        <dbReference type="EMBL" id="ERJ91344.1"/>
    </source>
</evidence>
<dbReference type="EMBL" id="AWVF01000319">
    <property type="protein sequence ID" value="ERJ91344.1"/>
    <property type="molecule type" value="Genomic_DNA"/>
</dbReference>
<dbReference type="Proteomes" id="UP000016662">
    <property type="component" value="Unassembled WGS sequence"/>
</dbReference>
<evidence type="ECO:0000256" key="1">
    <source>
        <dbReference type="ARBA" id="ARBA00022612"/>
    </source>
</evidence>
<dbReference type="InterPro" id="IPR010090">
    <property type="entry name" value="Phage_tape_meas"/>
</dbReference>
<name>U2LPC2_9FIRM</name>
<keyword evidence="1" id="KW-1188">Viral release from host cell</keyword>
<dbReference type="PANTHER" id="PTHR37813:SF1">
    <property type="entry name" value="FELS-2 PROPHAGE PROTEIN"/>
    <property type="match status" value="1"/>
</dbReference>
<feature type="non-terminal residue" evidence="2">
    <location>
        <position position="1"/>
    </location>
</feature>
<evidence type="ECO:0000313" key="3">
    <source>
        <dbReference type="Proteomes" id="UP000016662"/>
    </source>
</evidence>
<proteinExistence type="predicted"/>
<dbReference type="HOGENOM" id="CLU_1513779_0_0_9"/>
<gene>
    <name evidence="2" type="ORF">RUMCAL_02610</name>
</gene>
<feature type="non-terminal residue" evidence="2">
    <location>
        <position position="178"/>
    </location>
</feature>
<comment type="caution">
    <text evidence="2">The sequence shown here is derived from an EMBL/GenBank/DDBJ whole genome shotgun (WGS) entry which is preliminary data.</text>
</comment>
<dbReference type="STRING" id="411473.RUMCAL_02610"/>
<accession>U2LPC2</accession>
<dbReference type="PANTHER" id="PTHR37813">
    <property type="entry name" value="FELS-2 PROPHAGE PROTEIN"/>
    <property type="match status" value="1"/>
</dbReference>
<dbReference type="RefSeq" id="WP_021680782.1">
    <property type="nucleotide sequence ID" value="NZ_KI260305.1"/>
</dbReference>
<dbReference type="eggNOG" id="COG5283">
    <property type="taxonomic scope" value="Bacteria"/>
</dbReference>
<dbReference type="OrthoDB" id="1677957at2"/>
<organism evidence="2 3">
    <name type="scientific">Ruminococcus callidus ATCC 27760</name>
    <dbReference type="NCBI Taxonomy" id="411473"/>
    <lineage>
        <taxon>Bacteria</taxon>
        <taxon>Bacillati</taxon>
        <taxon>Bacillota</taxon>
        <taxon>Clostridia</taxon>
        <taxon>Eubacteriales</taxon>
        <taxon>Oscillospiraceae</taxon>
        <taxon>Ruminococcus</taxon>
    </lineage>
</organism>
<sequence length="178" mass="18838">SLTDSSGKMYSLRELMEQLRQKLGGLSEAEQAQAAASLFGKEAMSGMLAIINGSPADFEKLSNAIDTCSDTVDGYNGTTEKMAAVMQDNLAGQVTILKSQLEELAISFSDILMPTIRSIVSRIQELVDKLNQLDPQTKETIAKIALVAAALGPMLVVLGKTISSVGTVFSAVSKLPAL</sequence>
<dbReference type="NCBIfam" id="TIGR01760">
    <property type="entry name" value="tape_meas_TP901"/>
    <property type="match status" value="1"/>
</dbReference>
<dbReference type="AlphaFoldDB" id="U2LPC2"/>
<protein>
    <recommendedName>
        <fullName evidence="4">Phage tail tape measure protein</fullName>
    </recommendedName>
</protein>
<keyword evidence="3" id="KW-1185">Reference proteome</keyword>